<dbReference type="AlphaFoldDB" id="A0AAV5U119"/>
<dbReference type="Proteomes" id="UP001432027">
    <property type="component" value="Unassembled WGS sequence"/>
</dbReference>
<evidence type="ECO:0000313" key="5">
    <source>
        <dbReference type="Proteomes" id="UP001432027"/>
    </source>
</evidence>
<reference evidence="4" key="1">
    <citation type="submission" date="2023-10" db="EMBL/GenBank/DDBJ databases">
        <title>Genome assembly of Pristionchus species.</title>
        <authorList>
            <person name="Yoshida K."/>
            <person name="Sommer R.J."/>
        </authorList>
    </citation>
    <scope>NUCLEOTIDE SEQUENCE</scope>
    <source>
        <strain evidence="4">RS0144</strain>
    </source>
</reference>
<feature type="repeat" description="TPR" evidence="3">
    <location>
        <begin position="427"/>
        <end position="460"/>
    </location>
</feature>
<sequence>GKEVDDTLIESLSEMDRLRFEVRKLLKEGKKEEAEEKWNGLDGDEFEDVLLHAECCSPSKGMNLLVKAAKMNPRCSRAFYLLATILRGKNIVKAISLAERAASIRRGNEEYARLLDELMCENGEENEKRLIAMQRFVNHCSPVPDWTLISISRLLIQSNRVNDALLYLQEGIGTSDCWMRWALMGDVYSLRGQLSSSISAYKESLKRKHNLHVVVSMLSVSLRLGDFPLTISLCNEWMGEARDSLSPALTPILITLSQAILAICGDSISTHLPSLFIHINELVSVAPPSSILYKLFADSLLLLSKTNASIFSIVSQFLPSQWNIEEASYRISSVKLAVIFYSRCAKMSEEGSEDLSISLYLLFKLEGKNHILDRARKVLVHSIKLSVGKKKSRLWLLLAMIEEERGERISRIKHCLSRSLWIDPRNDEAWLRLGVLFFKAGEMKAASECIENSTKWNPLLSEGWSIWGEMAWIGGGVEGGERGERGRREGEDMMRHALSLHPTIWGVNRFSQMMCDRLAKGDKWSLKSNLKLIDIKRVMALRYHSSLSSKDDLLRLGILAELCGCYEEAKEIVEGVEGVGDSIHTQRNALVHSCFPSPSSSTVSYSSLSPLHKLCNQSTQRLKELVENCGCVMEPYRKKEEEGEENTKERLEYGCLNGDSIPLLVSAIITFGYDLGDDFISALHDLSPRDELIDYFPTVVGEEVDNGLRVVGKDGEESYRIHNEVARDVLAILKKKRQLLTVT</sequence>
<dbReference type="InterPro" id="IPR019734">
    <property type="entry name" value="TPR_rpt"/>
</dbReference>
<dbReference type="Gene3D" id="1.25.40.10">
    <property type="entry name" value="Tetratricopeptide repeat domain"/>
    <property type="match status" value="2"/>
</dbReference>
<evidence type="ECO:0008006" key="6">
    <source>
        <dbReference type="Google" id="ProtNLM"/>
    </source>
</evidence>
<dbReference type="InterPro" id="IPR039226">
    <property type="entry name" value="Ski3/TTC37"/>
</dbReference>
<evidence type="ECO:0000313" key="4">
    <source>
        <dbReference type="EMBL" id="GMT00556.1"/>
    </source>
</evidence>
<organism evidence="4 5">
    <name type="scientific">Pristionchus entomophagus</name>
    <dbReference type="NCBI Taxonomy" id="358040"/>
    <lineage>
        <taxon>Eukaryota</taxon>
        <taxon>Metazoa</taxon>
        <taxon>Ecdysozoa</taxon>
        <taxon>Nematoda</taxon>
        <taxon>Chromadorea</taxon>
        <taxon>Rhabditida</taxon>
        <taxon>Rhabditina</taxon>
        <taxon>Diplogasteromorpha</taxon>
        <taxon>Diplogasteroidea</taxon>
        <taxon>Neodiplogasteridae</taxon>
        <taxon>Pristionchus</taxon>
    </lineage>
</organism>
<evidence type="ECO:0000256" key="1">
    <source>
        <dbReference type="ARBA" id="ARBA00022737"/>
    </source>
</evidence>
<dbReference type="GO" id="GO:0055087">
    <property type="term" value="C:Ski complex"/>
    <property type="evidence" value="ECO:0007669"/>
    <property type="project" value="InterPro"/>
</dbReference>
<keyword evidence="5" id="KW-1185">Reference proteome</keyword>
<proteinExistence type="predicted"/>
<keyword evidence="2 3" id="KW-0802">TPR repeat</keyword>
<dbReference type="GO" id="GO:0006401">
    <property type="term" value="P:RNA catabolic process"/>
    <property type="evidence" value="ECO:0007669"/>
    <property type="project" value="InterPro"/>
</dbReference>
<comment type="caution">
    <text evidence="4">The sequence shown here is derived from an EMBL/GenBank/DDBJ whole genome shotgun (WGS) entry which is preliminary data.</text>
</comment>
<name>A0AAV5U119_9BILA</name>
<dbReference type="EMBL" id="BTSX01000005">
    <property type="protein sequence ID" value="GMT00556.1"/>
    <property type="molecule type" value="Genomic_DNA"/>
</dbReference>
<dbReference type="PANTHER" id="PTHR15704:SF7">
    <property type="entry name" value="SUPERKILLER COMPLEX PROTEIN 3"/>
    <property type="match status" value="1"/>
</dbReference>
<dbReference type="PANTHER" id="PTHR15704">
    <property type="entry name" value="SUPERKILLER 3 PROTEIN-RELATED"/>
    <property type="match status" value="1"/>
</dbReference>
<dbReference type="InterPro" id="IPR011990">
    <property type="entry name" value="TPR-like_helical_dom_sf"/>
</dbReference>
<gene>
    <name evidence="4" type="ORF">PENTCL1PPCAC_22730</name>
</gene>
<accession>A0AAV5U119</accession>
<keyword evidence="1" id="KW-0677">Repeat</keyword>
<protein>
    <recommendedName>
        <fullName evidence="6">Tetratricopeptide repeat-containing protein</fullName>
    </recommendedName>
</protein>
<evidence type="ECO:0000256" key="3">
    <source>
        <dbReference type="PROSITE-ProRule" id="PRU00339"/>
    </source>
</evidence>
<feature type="non-terminal residue" evidence="4">
    <location>
        <position position="1"/>
    </location>
</feature>
<evidence type="ECO:0000256" key="2">
    <source>
        <dbReference type="ARBA" id="ARBA00022803"/>
    </source>
</evidence>
<dbReference type="SUPFAM" id="SSF48452">
    <property type="entry name" value="TPR-like"/>
    <property type="match status" value="2"/>
</dbReference>
<dbReference type="PROSITE" id="PS50005">
    <property type="entry name" value="TPR"/>
    <property type="match status" value="1"/>
</dbReference>